<reference evidence="4" key="1">
    <citation type="submission" date="2012-01" db="EMBL/GenBank/DDBJ databases">
        <title>The Genome Sequence of Oreochromis niloticus (Nile Tilapia).</title>
        <authorList>
            <consortium name="Broad Institute Genome Assembly Team"/>
            <consortium name="Broad Institute Sequencing Platform"/>
            <person name="Di Palma F."/>
            <person name="Johnson J."/>
            <person name="Lander E.S."/>
            <person name="Lindblad-Toh K."/>
        </authorList>
    </citation>
    <scope>NUCLEOTIDE SEQUENCE [LARGE SCALE GENOMIC DNA]</scope>
</reference>
<dbReference type="InterPro" id="IPR036691">
    <property type="entry name" value="Endo/exonu/phosph_ase_sf"/>
</dbReference>
<dbReference type="Ensembl" id="ENSONIT00000092968.1">
    <property type="protein sequence ID" value="ENSONIP00000029876.1"/>
    <property type="gene ID" value="ENSONIG00000032890.1"/>
</dbReference>
<dbReference type="AlphaFoldDB" id="A0A669B2D4"/>
<keyword evidence="4" id="KW-1185">Reference proteome</keyword>
<reference evidence="3" key="3">
    <citation type="submission" date="2025-09" db="UniProtKB">
        <authorList>
            <consortium name="Ensembl"/>
        </authorList>
    </citation>
    <scope>IDENTIFICATION</scope>
</reference>
<protein>
    <recommendedName>
        <fullName evidence="2">Reverse transcriptase domain-containing protein</fullName>
    </recommendedName>
</protein>
<evidence type="ECO:0000256" key="1">
    <source>
        <dbReference type="SAM" id="Coils"/>
    </source>
</evidence>
<dbReference type="CDD" id="cd01650">
    <property type="entry name" value="RT_nLTR_like"/>
    <property type="match status" value="1"/>
</dbReference>
<dbReference type="InParanoid" id="A0A669B2D4"/>
<name>A0A669B2D4_ORENI</name>
<sequence>MDRLNTAGTQRNWQSTNIIKQYMSDFGLCDAWRALHPNSKEYSFFSHVHCSYSRLDYFLVSSSLLSDISDTKIHPIAVSDHAPVSLTLMQKNNTTLSKNWRFNTSLLKDENFIKYFKKEWTSYLDFNDIPGTSASVLWEAGKAVMRGKIISFSSHKKKKENKNIQELEKNIKSLEEAYASHQDQETLNKIRKTKLELNEIIDKKTKFLVQRLRLQNYEHSNKSGQFLANQLKINKEKTTICAVQDSSGNTVYDPKQINNIFRDFYKSLYSPQINPSKKEIDQFLDNITLPKLSDSQAIALDSPLTSGELQEALISMPNNKAPGPDGFPAEFYKEFWTILAPVFYRTLLEIKEKGRLPSNMNSANINLLLKPGKDPVYPSSYRPISLINVDLKIICKALSKRLEKITPLLIHPDQTGFIKGRHSSTNTRRLLNLIDYSYSKNLETTIFSLDAEKAFDRVNWKFLFTTLNKFGVGSSFISWLKILYNSPTACVRTNDQTSSSFCLLRGTRQGCPLSPSLFAIFIEPLAAAIRQNSVIKGIKCKNVEHKISLYADDVLLFLQNSQTNISGVIELINSFARISDYSINWSKSTVLPINCSFHNSSSTPLQSGNIKYLGINVSPKLADLTKLNHIPLLKKVEGDLARWKCLPISLMGRVAAIKMMVLPKINYFFSMIPTKPPQDWFRSLDSYMSKFLWKNKPPRISLKTLQNTKDKGGLELPNFQHYFLANRLQFISGWQKHTLLDEPWLDVEQALCNNLEISNLPFISSNIQRHECFKSINISSSLTAWWEFLKLTESSLIPCKRTPIWNNPDILQNNNMINFSDWSGKGIKYLEHILEGTEFISFDRLVTQYGISKKRFLEYQQIKSIVKKRFKPGQDELQTPPSVVQFLTLKTPKLLSKIYRMLSKIDESISLPIAKWEADLSFNLDQNFWSQICSKTFHLIRNPSLQLIQYKILHRVHYTGHRMFKMGFTSTNNCSHCQTNSPDNYIHALWFCPPVQKFWREICEDLSKCLKCNIPTSPLVCLLDSLDNVTTEKNIAHMVFTALCIAKKTVLMNWKNKNNLNSNQYRNYLLDYISLDTASATTSDQLLWAPLISSIT</sequence>
<dbReference type="Proteomes" id="UP000005207">
    <property type="component" value="Linkage group LG6"/>
</dbReference>
<reference evidence="3" key="2">
    <citation type="submission" date="2025-08" db="UniProtKB">
        <authorList>
            <consortium name="Ensembl"/>
        </authorList>
    </citation>
    <scope>IDENTIFICATION</scope>
</reference>
<dbReference type="GeneTree" id="ENSGT00940000163630"/>
<dbReference type="PANTHER" id="PTHR19446">
    <property type="entry name" value="REVERSE TRANSCRIPTASES"/>
    <property type="match status" value="1"/>
</dbReference>
<dbReference type="Pfam" id="PF00078">
    <property type="entry name" value="RVT_1"/>
    <property type="match status" value="1"/>
</dbReference>
<organism evidence="3 4">
    <name type="scientific">Oreochromis niloticus</name>
    <name type="common">Nile tilapia</name>
    <name type="synonym">Tilapia nilotica</name>
    <dbReference type="NCBI Taxonomy" id="8128"/>
    <lineage>
        <taxon>Eukaryota</taxon>
        <taxon>Metazoa</taxon>
        <taxon>Chordata</taxon>
        <taxon>Craniata</taxon>
        <taxon>Vertebrata</taxon>
        <taxon>Euteleostomi</taxon>
        <taxon>Actinopterygii</taxon>
        <taxon>Neopterygii</taxon>
        <taxon>Teleostei</taxon>
        <taxon>Neoteleostei</taxon>
        <taxon>Acanthomorphata</taxon>
        <taxon>Ovalentaria</taxon>
        <taxon>Cichlomorphae</taxon>
        <taxon>Cichliformes</taxon>
        <taxon>Cichlidae</taxon>
        <taxon>African cichlids</taxon>
        <taxon>Pseudocrenilabrinae</taxon>
        <taxon>Oreochromini</taxon>
        <taxon>Oreochromis</taxon>
    </lineage>
</organism>
<evidence type="ECO:0000259" key="2">
    <source>
        <dbReference type="PROSITE" id="PS50878"/>
    </source>
</evidence>
<dbReference type="InterPro" id="IPR043502">
    <property type="entry name" value="DNA/RNA_pol_sf"/>
</dbReference>
<dbReference type="SUPFAM" id="SSF56672">
    <property type="entry name" value="DNA/RNA polymerases"/>
    <property type="match status" value="1"/>
</dbReference>
<accession>A0A669B2D4</accession>
<keyword evidence="1" id="KW-0175">Coiled coil</keyword>
<dbReference type="InterPro" id="IPR000477">
    <property type="entry name" value="RT_dom"/>
</dbReference>
<dbReference type="OMA" id="RWRMDEN"/>
<dbReference type="PROSITE" id="PS50878">
    <property type="entry name" value="RT_POL"/>
    <property type="match status" value="1"/>
</dbReference>
<evidence type="ECO:0000313" key="4">
    <source>
        <dbReference type="Proteomes" id="UP000005207"/>
    </source>
</evidence>
<feature type="coiled-coil region" evidence="1">
    <location>
        <begin position="150"/>
        <end position="184"/>
    </location>
</feature>
<proteinExistence type="predicted"/>
<feature type="domain" description="Reverse transcriptase" evidence="2">
    <location>
        <begin position="349"/>
        <end position="617"/>
    </location>
</feature>
<dbReference type="Gene3D" id="3.60.10.10">
    <property type="entry name" value="Endonuclease/exonuclease/phosphatase"/>
    <property type="match status" value="1"/>
</dbReference>
<dbReference type="SUPFAM" id="SSF56219">
    <property type="entry name" value="DNase I-like"/>
    <property type="match status" value="1"/>
</dbReference>
<evidence type="ECO:0000313" key="3">
    <source>
        <dbReference type="Ensembl" id="ENSONIP00000029876.1"/>
    </source>
</evidence>